<evidence type="ECO:0000256" key="3">
    <source>
        <dbReference type="ARBA" id="ARBA00022989"/>
    </source>
</evidence>
<dbReference type="InterPro" id="IPR052954">
    <property type="entry name" value="GPCR-Ligand_Int"/>
</dbReference>
<dbReference type="InParanoid" id="A0A419PRR0"/>
<sequence>MLRVVFLLFLTNVSTYAISCFNATHADLISLQKTYTLVRITCTQFLSPIVCITGIFTNILNIAVLARPRMRSTTNIYLLALAVCDLLYGLIVLIISFRIYTIFGHSYTYMRLFPYLIATGDLCSHTASWLTCSFTVERFIAISSPILARRVCTPERCKCIIIVLCLCNILVNIPEMFSRVMRNTQKSNSTWLGVDVDKYVTNSTSYQETEMQHSAIVRHESYELILTSLTEWLRKIGWPVILVVLEVILPLLILIIFNALLIRFVVQRSFVQATLQTSIQRKHSDVALSTREISCTNEHPCTPHSGGSSRTKRFMEQHDCGIDRQNVWPHHNIELFGERSPDRKPTVKLSHFQQGHTAGLVVHSSVSERHRITIMLIAVVLAYIVFTLPSVMLYLVHETYPCRTTEYVQIQLRVAGNLINLGLVINSSLNFFLYSLLSRRFRTTFHTLLRCKY</sequence>
<keyword evidence="7" id="KW-1185">Reference proteome</keyword>
<dbReference type="GO" id="GO:0016020">
    <property type="term" value="C:membrane"/>
    <property type="evidence" value="ECO:0007669"/>
    <property type="project" value="UniProtKB-SubCell"/>
</dbReference>
<reference evidence="6 7" key="2">
    <citation type="journal article" date="2021" name="Genomics">
        <title>High-quality reference genome for Clonorchis sinensis.</title>
        <authorList>
            <person name="Young N.D."/>
            <person name="Stroehlein A.J."/>
            <person name="Kinkar L."/>
            <person name="Wang T."/>
            <person name="Sohn W.M."/>
            <person name="Chang B.C.H."/>
            <person name="Kaur P."/>
            <person name="Weisz D."/>
            <person name="Dudchenko O."/>
            <person name="Aiden E.L."/>
            <person name="Korhonen P.K."/>
            <person name="Gasser R.B."/>
        </authorList>
    </citation>
    <scope>NUCLEOTIDE SEQUENCE [LARGE SCALE GENOMIC DNA]</scope>
    <source>
        <strain evidence="6">Cs-k2</strain>
    </source>
</reference>
<dbReference type="FunCoup" id="A0A419PRR0">
    <property type="interactions" value="12"/>
</dbReference>
<comment type="caution">
    <text evidence="6">The sequence shown here is derived from an EMBL/GenBank/DDBJ whole genome shotgun (WGS) entry which is preliminary data.</text>
</comment>
<dbReference type="InterPro" id="IPR000276">
    <property type="entry name" value="GPCR_Rhodpsn"/>
</dbReference>
<dbReference type="PANTHER" id="PTHR46641:SF2">
    <property type="entry name" value="FMRFAMIDE RECEPTOR"/>
    <property type="match status" value="1"/>
</dbReference>
<evidence type="ECO:0000256" key="2">
    <source>
        <dbReference type="ARBA" id="ARBA00022692"/>
    </source>
</evidence>
<dbReference type="EMBL" id="NIRI02000010">
    <property type="protein sequence ID" value="KAG5453912.1"/>
    <property type="molecule type" value="Genomic_DNA"/>
</dbReference>
<dbReference type="GO" id="GO:0004930">
    <property type="term" value="F:G protein-coupled receptor activity"/>
    <property type="evidence" value="ECO:0007669"/>
    <property type="project" value="InterPro"/>
</dbReference>
<dbReference type="PROSITE" id="PS50262">
    <property type="entry name" value="G_PROTEIN_RECEP_F1_2"/>
    <property type="match status" value="1"/>
</dbReference>
<proteinExistence type="predicted"/>
<organism evidence="6 7">
    <name type="scientific">Clonorchis sinensis</name>
    <name type="common">Chinese liver fluke</name>
    <dbReference type="NCBI Taxonomy" id="79923"/>
    <lineage>
        <taxon>Eukaryota</taxon>
        <taxon>Metazoa</taxon>
        <taxon>Spiralia</taxon>
        <taxon>Lophotrochozoa</taxon>
        <taxon>Platyhelminthes</taxon>
        <taxon>Trematoda</taxon>
        <taxon>Digenea</taxon>
        <taxon>Opisthorchiida</taxon>
        <taxon>Opisthorchiata</taxon>
        <taxon>Opisthorchiidae</taxon>
        <taxon>Clonorchis</taxon>
    </lineage>
</organism>
<dbReference type="SUPFAM" id="SSF81321">
    <property type="entry name" value="Family A G protein-coupled receptor-like"/>
    <property type="match status" value="1"/>
</dbReference>
<name>A0A419PRR0_CLOSI</name>
<dbReference type="Pfam" id="PF00001">
    <property type="entry name" value="7tm_1"/>
    <property type="match status" value="1"/>
</dbReference>
<evidence type="ECO:0000256" key="1">
    <source>
        <dbReference type="ARBA" id="ARBA00004370"/>
    </source>
</evidence>
<dbReference type="OrthoDB" id="10011262at2759"/>
<dbReference type="STRING" id="79923.A0A419PRR0"/>
<evidence type="ECO:0000313" key="7">
    <source>
        <dbReference type="Proteomes" id="UP000286415"/>
    </source>
</evidence>
<feature type="domain" description="G-protein coupled receptors family 1 profile" evidence="5">
    <location>
        <begin position="57"/>
        <end position="434"/>
    </location>
</feature>
<keyword evidence="3" id="KW-1133">Transmembrane helix</keyword>
<comment type="subcellular location">
    <subcellularLocation>
        <location evidence="1">Membrane</location>
    </subcellularLocation>
</comment>
<evidence type="ECO:0000256" key="4">
    <source>
        <dbReference type="ARBA" id="ARBA00023136"/>
    </source>
</evidence>
<dbReference type="PRINTS" id="PR00237">
    <property type="entry name" value="GPCRRHODOPSN"/>
</dbReference>
<keyword evidence="2" id="KW-0812">Transmembrane</keyword>
<protein>
    <submittedName>
        <fullName evidence="6">FMRFamide receptor</fullName>
    </submittedName>
</protein>
<evidence type="ECO:0000313" key="6">
    <source>
        <dbReference type="EMBL" id="KAG5453912.1"/>
    </source>
</evidence>
<dbReference type="InterPro" id="IPR017452">
    <property type="entry name" value="GPCR_Rhodpsn_7TM"/>
</dbReference>
<dbReference type="CDD" id="cd14978">
    <property type="entry name" value="7tmA_FMRFamide_R-like"/>
    <property type="match status" value="1"/>
</dbReference>
<dbReference type="Proteomes" id="UP000286415">
    <property type="component" value="Unassembled WGS sequence"/>
</dbReference>
<dbReference type="AlphaFoldDB" id="A0A419PRR0"/>
<dbReference type="PANTHER" id="PTHR46641">
    <property type="entry name" value="FMRFAMIDE RECEPTOR-RELATED"/>
    <property type="match status" value="1"/>
</dbReference>
<keyword evidence="4" id="KW-0472">Membrane</keyword>
<dbReference type="Gene3D" id="1.20.1070.10">
    <property type="entry name" value="Rhodopsin 7-helix transmembrane proteins"/>
    <property type="match status" value="1"/>
</dbReference>
<keyword evidence="6" id="KW-0675">Receptor</keyword>
<accession>A0A419PRR0</accession>
<reference evidence="6 7" key="1">
    <citation type="journal article" date="2018" name="Biotechnol. Adv.">
        <title>Improved genomic resources and new bioinformatic workflow for the carcinogenic parasite Clonorchis sinensis: Biotechnological implications.</title>
        <authorList>
            <person name="Wang D."/>
            <person name="Korhonen P.K."/>
            <person name="Gasser R.B."/>
            <person name="Young N.D."/>
        </authorList>
    </citation>
    <scope>NUCLEOTIDE SEQUENCE [LARGE SCALE GENOMIC DNA]</scope>
    <source>
        <strain evidence="6">Cs-k2</strain>
    </source>
</reference>
<gene>
    <name evidence="6" type="ORF">CSKR_111434</name>
</gene>
<evidence type="ECO:0000259" key="5">
    <source>
        <dbReference type="PROSITE" id="PS50262"/>
    </source>
</evidence>